<proteinExistence type="predicted"/>
<dbReference type="Proteomes" id="UP000663992">
    <property type="component" value="Unassembled WGS sequence"/>
</dbReference>
<keyword evidence="1" id="KW-0812">Transmembrane</keyword>
<protein>
    <submittedName>
        <fullName evidence="2">Uncharacterized protein</fullName>
    </submittedName>
</protein>
<sequence length="241" mass="26586">MQQEVKNSAKPPSLLPWIGISVVAHMLVVLALLQKNTLPKQKVAETTIKAKLWTMSPKPAPLPSEPVEQPVVTELQNEQVILPEPAEQVPLPAIIEQPSASASEQKDTEVAAVEATTPTVTEPPPSAESGKVLGGNSEHMSMAQRHLRNWHSQQQQQVVERAARQFRQQQNNPVGEISDYSERLSEDEQRMQDLMVEANCDSTSNKVAAVLMGIAGGMVKCSQPPPIQKFIDERLKRNKNQ</sequence>
<keyword evidence="1" id="KW-1133">Transmembrane helix</keyword>
<evidence type="ECO:0000313" key="3">
    <source>
        <dbReference type="Proteomes" id="UP000663992"/>
    </source>
</evidence>
<dbReference type="EMBL" id="JAFKCS010000008">
    <property type="protein sequence ID" value="MBN7820191.1"/>
    <property type="molecule type" value="Genomic_DNA"/>
</dbReference>
<evidence type="ECO:0000313" key="2">
    <source>
        <dbReference type="EMBL" id="MBN7820191.1"/>
    </source>
</evidence>
<dbReference type="RefSeq" id="WP_206594034.1">
    <property type="nucleotide sequence ID" value="NZ_JAFKCS010000008.1"/>
</dbReference>
<name>A0ABS3CSV0_9ALTE</name>
<keyword evidence="3" id="KW-1185">Reference proteome</keyword>
<evidence type="ECO:0000256" key="1">
    <source>
        <dbReference type="SAM" id="Phobius"/>
    </source>
</evidence>
<organism evidence="2 3">
    <name type="scientific">Bowmanella yangjiangensis</name>
    <dbReference type="NCBI Taxonomy" id="2811230"/>
    <lineage>
        <taxon>Bacteria</taxon>
        <taxon>Pseudomonadati</taxon>
        <taxon>Pseudomonadota</taxon>
        <taxon>Gammaproteobacteria</taxon>
        <taxon>Alteromonadales</taxon>
        <taxon>Alteromonadaceae</taxon>
        <taxon>Bowmanella</taxon>
    </lineage>
</organism>
<reference evidence="2 3" key="1">
    <citation type="submission" date="2021-03" db="EMBL/GenBank/DDBJ databases">
        <title>novel species isolated from a fishpond in China.</title>
        <authorList>
            <person name="Lu H."/>
            <person name="Cai Z."/>
        </authorList>
    </citation>
    <scope>NUCLEOTIDE SEQUENCE [LARGE SCALE GENOMIC DNA]</scope>
    <source>
        <strain evidence="2 3">Y57</strain>
    </source>
</reference>
<accession>A0ABS3CSV0</accession>
<comment type="caution">
    <text evidence="2">The sequence shown here is derived from an EMBL/GenBank/DDBJ whole genome shotgun (WGS) entry which is preliminary data.</text>
</comment>
<keyword evidence="1" id="KW-0472">Membrane</keyword>
<feature type="transmembrane region" description="Helical" evidence="1">
    <location>
        <begin position="14"/>
        <end position="33"/>
    </location>
</feature>
<gene>
    <name evidence="2" type="ORF">J0A65_09970</name>
</gene>